<feature type="transmembrane region" description="Helical" evidence="1">
    <location>
        <begin position="131"/>
        <end position="155"/>
    </location>
</feature>
<organism evidence="2 3">
    <name type="scientific">Caenorhabditis tropicalis</name>
    <dbReference type="NCBI Taxonomy" id="1561998"/>
    <lineage>
        <taxon>Eukaryota</taxon>
        <taxon>Metazoa</taxon>
        <taxon>Ecdysozoa</taxon>
        <taxon>Nematoda</taxon>
        <taxon>Chromadorea</taxon>
        <taxon>Rhabditida</taxon>
        <taxon>Rhabditina</taxon>
        <taxon>Rhabditomorpha</taxon>
        <taxon>Rhabditoidea</taxon>
        <taxon>Rhabditidae</taxon>
        <taxon>Peloderinae</taxon>
        <taxon>Caenorhabditis</taxon>
    </lineage>
</organism>
<keyword evidence="1" id="KW-1133">Transmembrane helix</keyword>
<dbReference type="InterPro" id="IPR019422">
    <property type="entry name" value="7TM_GPCR_serpentine_rcpt_Srh"/>
</dbReference>
<dbReference type="Pfam" id="PF10318">
    <property type="entry name" value="7TM_GPCR_Srh"/>
    <property type="match status" value="1"/>
</dbReference>
<dbReference type="InterPro" id="IPR053220">
    <property type="entry name" value="Nematode_rcpt-like_serp_H"/>
</dbReference>
<dbReference type="PANTHER" id="PTHR22941:SF308">
    <property type="entry name" value="SERPENTINE RECEPTOR, CLASS H"/>
    <property type="match status" value="1"/>
</dbReference>
<dbReference type="eggNOG" id="ENOG502THQ2">
    <property type="taxonomic scope" value="Eukaryota"/>
</dbReference>
<protein>
    <submittedName>
        <fullName evidence="3">Serpentine Receptor, class H</fullName>
    </submittedName>
</protein>
<evidence type="ECO:0000313" key="2">
    <source>
        <dbReference type="Proteomes" id="UP000095282"/>
    </source>
</evidence>
<dbReference type="AlphaFoldDB" id="A0A1I7T6M0"/>
<keyword evidence="1" id="KW-0812">Transmembrane</keyword>
<dbReference type="Proteomes" id="UP000095282">
    <property type="component" value="Unplaced"/>
</dbReference>
<feature type="transmembrane region" description="Helical" evidence="1">
    <location>
        <begin position="82"/>
        <end position="110"/>
    </location>
</feature>
<accession>A0A1I7T6M0</accession>
<evidence type="ECO:0000256" key="1">
    <source>
        <dbReference type="SAM" id="Phobius"/>
    </source>
</evidence>
<name>A0A1I7T6M0_9PELO</name>
<dbReference type="PANTHER" id="PTHR22941">
    <property type="entry name" value="SERPENTINE RECEPTOR"/>
    <property type="match status" value="1"/>
</dbReference>
<dbReference type="WBParaSite" id="Csp11.Scaffold522.g2914.t1">
    <property type="protein sequence ID" value="Csp11.Scaffold522.g2914.t1"/>
    <property type="gene ID" value="Csp11.Scaffold522.g2914"/>
</dbReference>
<sequence>MVFFEDRYTRLVHPDADTVSRKRRRILFYVINYSVVFTCTIPAFMDLPSDQESHMTISNDFSCLPASIINTPGFFMLNTHSFVIGGILFAYFMFCGLQAFYFVSRTLLYLYGIKSQSRKTSRLQKQLFKAFCIQMTVPFILLIIPCTYILFSIAFNYLDMILNNISMIWLSSHSLFSTVTMLVVHKSYRDAVIGLVACKEPSKPNSVQNISVLKL</sequence>
<reference evidence="3" key="1">
    <citation type="submission" date="2016-11" db="UniProtKB">
        <authorList>
            <consortium name="WormBaseParasite"/>
        </authorList>
    </citation>
    <scope>IDENTIFICATION</scope>
</reference>
<feature type="transmembrane region" description="Helical" evidence="1">
    <location>
        <begin position="26"/>
        <end position="45"/>
    </location>
</feature>
<proteinExistence type="predicted"/>
<feature type="transmembrane region" description="Helical" evidence="1">
    <location>
        <begin position="161"/>
        <end position="184"/>
    </location>
</feature>
<evidence type="ECO:0000313" key="3">
    <source>
        <dbReference type="WBParaSite" id="Csp11.Scaffold522.g2914.t1"/>
    </source>
</evidence>
<keyword evidence="1" id="KW-0472">Membrane</keyword>
<keyword evidence="2" id="KW-1185">Reference proteome</keyword>
<dbReference type="SUPFAM" id="SSF81321">
    <property type="entry name" value="Family A G protein-coupled receptor-like"/>
    <property type="match status" value="1"/>
</dbReference>